<keyword evidence="4" id="KW-0813">Transport</keyword>
<feature type="transmembrane region" description="Helical" evidence="10">
    <location>
        <begin position="471"/>
        <end position="493"/>
    </location>
</feature>
<evidence type="ECO:0000256" key="2">
    <source>
        <dbReference type="ARBA" id="ARBA00006213"/>
    </source>
</evidence>
<feature type="transmembrane region" description="Helical" evidence="10">
    <location>
        <begin position="317"/>
        <end position="337"/>
    </location>
</feature>
<feature type="transmembrane region" description="Helical" evidence="10">
    <location>
        <begin position="409"/>
        <end position="433"/>
    </location>
</feature>
<evidence type="ECO:0000313" key="12">
    <source>
        <dbReference type="EMBL" id="KAJ8426641.1"/>
    </source>
</evidence>
<reference evidence="12" key="1">
    <citation type="submission" date="2022-04" db="EMBL/GenBank/DDBJ databases">
        <title>Carnegiea gigantea Genome sequencing and assembly v2.</title>
        <authorList>
            <person name="Copetti D."/>
            <person name="Sanderson M.J."/>
            <person name="Burquez A."/>
            <person name="Wojciechowski M.F."/>
        </authorList>
    </citation>
    <scope>NUCLEOTIDE SEQUENCE</scope>
    <source>
        <strain evidence="12">SGP5-SGP5p</strain>
        <tissue evidence="12">Aerial part</tissue>
    </source>
</reference>
<gene>
    <name evidence="12" type="ORF">Cgig2_029825</name>
</gene>
<dbReference type="OrthoDB" id="408631at2759"/>
<dbReference type="SUPFAM" id="SSF53474">
    <property type="entry name" value="alpha/beta-Hydrolases"/>
    <property type="match status" value="1"/>
</dbReference>
<dbReference type="Pfam" id="PF16913">
    <property type="entry name" value="PUNUT"/>
    <property type="match status" value="1"/>
</dbReference>
<evidence type="ECO:0000256" key="9">
    <source>
        <dbReference type="SAM" id="MobiDB-lite"/>
    </source>
</evidence>
<feature type="transmembrane region" description="Helical" evidence="10">
    <location>
        <begin position="384"/>
        <end position="403"/>
    </location>
</feature>
<keyword evidence="13" id="KW-1185">Reference proteome</keyword>
<dbReference type="InterPro" id="IPR037185">
    <property type="entry name" value="EmrE-like"/>
</dbReference>
<feature type="transmembrane region" description="Helical" evidence="10">
    <location>
        <begin position="343"/>
        <end position="363"/>
    </location>
</feature>
<proteinExistence type="inferred from homology"/>
<dbReference type="Gene3D" id="3.40.50.1820">
    <property type="entry name" value="alpha/beta hydrolase"/>
    <property type="match status" value="1"/>
</dbReference>
<comment type="similarity">
    <text evidence="2">Belongs to the purine permeases (TC 2.A.7.14) family.</text>
</comment>
<dbReference type="EMBL" id="JAKOGI010001257">
    <property type="protein sequence ID" value="KAJ8426641.1"/>
    <property type="molecule type" value="Genomic_DNA"/>
</dbReference>
<feature type="transmembrane region" description="Helical" evidence="10">
    <location>
        <begin position="579"/>
        <end position="600"/>
    </location>
</feature>
<dbReference type="PROSITE" id="PS01173">
    <property type="entry name" value="LIPASE_GDXG_HIS"/>
    <property type="match status" value="1"/>
</dbReference>
<dbReference type="GO" id="GO:0005345">
    <property type="term" value="F:purine nucleobase transmembrane transporter activity"/>
    <property type="evidence" value="ECO:0007669"/>
    <property type="project" value="UniProtKB-ARBA"/>
</dbReference>
<keyword evidence="6" id="KW-0378">Hydrolase</keyword>
<dbReference type="GO" id="GO:0016020">
    <property type="term" value="C:membrane"/>
    <property type="evidence" value="ECO:0007669"/>
    <property type="project" value="UniProtKB-SubCell"/>
</dbReference>
<evidence type="ECO:0000256" key="10">
    <source>
        <dbReference type="SAM" id="Phobius"/>
    </source>
</evidence>
<comment type="similarity">
    <text evidence="3">Belongs to the 'GDXG' lipolytic enzyme family.</text>
</comment>
<dbReference type="SUPFAM" id="SSF103481">
    <property type="entry name" value="Multidrug resistance efflux transporter EmrE"/>
    <property type="match status" value="1"/>
</dbReference>
<dbReference type="Proteomes" id="UP001153076">
    <property type="component" value="Unassembled WGS sequence"/>
</dbReference>
<comment type="caution">
    <text evidence="12">The sequence shown here is derived from an EMBL/GenBank/DDBJ whole genome shotgun (WGS) entry which is preliminary data.</text>
</comment>
<organism evidence="12 13">
    <name type="scientific">Carnegiea gigantea</name>
    <dbReference type="NCBI Taxonomy" id="171969"/>
    <lineage>
        <taxon>Eukaryota</taxon>
        <taxon>Viridiplantae</taxon>
        <taxon>Streptophyta</taxon>
        <taxon>Embryophyta</taxon>
        <taxon>Tracheophyta</taxon>
        <taxon>Spermatophyta</taxon>
        <taxon>Magnoliopsida</taxon>
        <taxon>eudicotyledons</taxon>
        <taxon>Gunneridae</taxon>
        <taxon>Pentapetalae</taxon>
        <taxon>Caryophyllales</taxon>
        <taxon>Cactineae</taxon>
        <taxon>Cactaceae</taxon>
        <taxon>Cactoideae</taxon>
        <taxon>Echinocereeae</taxon>
        <taxon>Carnegiea</taxon>
    </lineage>
</organism>
<evidence type="ECO:0000259" key="11">
    <source>
        <dbReference type="Pfam" id="PF07859"/>
    </source>
</evidence>
<accession>A0A9Q1GTH4</accession>
<evidence type="ECO:0000256" key="4">
    <source>
        <dbReference type="ARBA" id="ARBA00022448"/>
    </source>
</evidence>
<dbReference type="PANTHER" id="PTHR31376:SF1">
    <property type="entry name" value="PURINE PERMEASE 2"/>
    <property type="match status" value="1"/>
</dbReference>
<comment type="subcellular location">
    <subcellularLocation>
        <location evidence="1">Membrane</location>
        <topology evidence="1">Multi-pass membrane protein</topology>
    </subcellularLocation>
</comment>
<feature type="transmembrane region" description="Helical" evidence="10">
    <location>
        <begin position="514"/>
        <end position="532"/>
    </location>
</feature>
<evidence type="ECO:0000256" key="3">
    <source>
        <dbReference type="ARBA" id="ARBA00010515"/>
    </source>
</evidence>
<dbReference type="GO" id="GO:0015211">
    <property type="term" value="F:purine nucleoside transmembrane transporter activity"/>
    <property type="evidence" value="ECO:0007669"/>
    <property type="project" value="InterPro"/>
</dbReference>
<keyword evidence="8 10" id="KW-0472">Membrane</keyword>
<feature type="compositionally biased region" description="Polar residues" evidence="9">
    <location>
        <begin position="641"/>
        <end position="656"/>
    </location>
</feature>
<evidence type="ECO:0000313" key="13">
    <source>
        <dbReference type="Proteomes" id="UP001153076"/>
    </source>
</evidence>
<feature type="region of interest" description="Disordered" evidence="9">
    <location>
        <begin position="635"/>
        <end position="656"/>
    </location>
</feature>
<dbReference type="InterPro" id="IPR029058">
    <property type="entry name" value="AB_hydrolase_fold"/>
</dbReference>
<dbReference type="Pfam" id="PF07859">
    <property type="entry name" value="Abhydrolase_3"/>
    <property type="match status" value="1"/>
</dbReference>
<evidence type="ECO:0000256" key="8">
    <source>
        <dbReference type="ARBA" id="ARBA00023136"/>
    </source>
</evidence>
<protein>
    <recommendedName>
        <fullName evidence="11">Alpha/beta hydrolase fold-3 domain-containing protein</fullName>
    </recommendedName>
</protein>
<feature type="domain" description="Alpha/beta hydrolase fold-3" evidence="11">
    <location>
        <begin position="87"/>
        <end position="306"/>
    </location>
</feature>
<evidence type="ECO:0000256" key="6">
    <source>
        <dbReference type="ARBA" id="ARBA00022801"/>
    </source>
</evidence>
<feature type="transmembrane region" description="Helical" evidence="10">
    <location>
        <begin position="440"/>
        <end position="459"/>
    </location>
</feature>
<keyword evidence="7 10" id="KW-1133">Transmembrane helix</keyword>
<dbReference type="AlphaFoldDB" id="A0A9Q1GTH4"/>
<name>A0A9Q1GTH4_9CARY</name>
<dbReference type="GO" id="GO:0016787">
    <property type="term" value="F:hydrolase activity"/>
    <property type="evidence" value="ECO:0007669"/>
    <property type="project" value="UniProtKB-KW"/>
</dbReference>
<feature type="transmembrane region" description="Helical" evidence="10">
    <location>
        <begin position="544"/>
        <end position="567"/>
    </location>
</feature>
<evidence type="ECO:0000256" key="5">
    <source>
        <dbReference type="ARBA" id="ARBA00022692"/>
    </source>
</evidence>
<evidence type="ECO:0000256" key="7">
    <source>
        <dbReference type="ARBA" id="ARBA00022989"/>
    </source>
</evidence>
<evidence type="ECO:0000256" key="1">
    <source>
        <dbReference type="ARBA" id="ARBA00004141"/>
    </source>
</evidence>
<dbReference type="InterPro" id="IPR030182">
    <property type="entry name" value="PUP_plant"/>
</dbReference>
<dbReference type="InterPro" id="IPR002168">
    <property type="entry name" value="Lipase_GDXG_HIS_AS"/>
</dbReference>
<keyword evidence="5 10" id="KW-0812">Transmembrane</keyword>
<dbReference type="PANTHER" id="PTHR31376">
    <property type="entry name" value="OS09G0467300 PROTEIN-RELATED"/>
    <property type="match status" value="1"/>
</dbReference>
<sequence length="656" mass="72456">MSSNSEALSLKSKLQWAAHSLISGAACRRDGTVNRRLLNIADIKSRPSATPIGGVKSFDHTVDASRELWFRLFVPVDAESHSSLPVLIYFHGGGFVSFSPSTKPFDTLCRRLAAGIPAVVVSVNYRHSPEHRCPSQYDDGFDVVKFIDGDKDRIDSFPANADLSRCFLAGDSAGGNLAHHVALRVAESEFKAVRIRGLVAIQPFFGGEERTDSELRLGKTTRLTLERTDFYWKAFLPEGSDRDDPASNVFGPKSKDLSGLKFPPTLVVVGGKDLLQDWQRRYCDGLKRSGKEVELVEYPNVQHGFYSSPELPEYSMLYMHHYVGITAGPLVMRLYYLHGGKSIWLSASLETGGWPLMILLLVVSFIRRRADDPAAKLLFMKPSMVLSAGAVGIIAGLADYLYAFGVKHIPLSTTSLILATQLAFTAGFAFLIVRQKFTAYSINAVALLTFGAVILALHVSSDRPIGTSRTFYYLGFFATLASSALFAVMLPLIELIYKRSKHAVTFPLVMEIQLVLSFTATALCTVGIIISGDHKTYATEMREYQLGVGMYIAVLTFSAVVWQFFYLGAAGVIYYGSSLLSGIIIALALPVTEILAVIFYREKFQVEKALSLGLSLWGFLSYFYGEARERTKQKKREQMRQKSSLGYASKSQHGIC</sequence>
<dbReference type="InterPro" id="IPR013094">
    <property type="entry name" value="AB_hydrolase_3"/>
</dbReference>